<reference evidence="8" key="1">
    <citation type="submission" date="2017-02" db="UniProtKB">
        <authorList>
            <consortium name="WormBaseParasite"/>
        </authorList>
    </citation>
    <scope>IDENTIFICATION</scope>
</reference>
<dbReference type="GO" id="GO:0043813">
    <property type="term" value="F:phosphatidylinositol-3,5-bisphosphate 5-phosphatase activity"/>
    <property type="evidence" value="ECO:0007669"/>
    <property type="project" value="InterPro"/>
</dbReference>
<evidence type="ECO:0000313" key="7">
    <source>
        <dbReference type="Proteomes" id="UP000274756"/>
    </source>
</evidence>
<dbReference type="OrthoDB" id="405996at2759"/>
<reference evidence="5 7" key="2">
    <citation type="submission" date="2018-11" db="EMBL/GenBank/DDBJ databases">
        <authorList>
            <consortium name="Pathogen Informatics"/>
        </authorList>
    </citation>
    <scope>NUCLEOTIDE SEQUENCE [LARGE SCALE GENOMIC DNA]</scope>
</reference>
<proteinExistence type="predicted"/>
<dbReference type="PANTHER" id="PTHR45738:SF5">
    <property type="entry name" value="POLYPHOSPHOINOSITIDE PHOSPHATASE"/>
    <property type="match status" value="1"/>
</dbReference>
<dbReference type="EMBL" id="UYYG01001156">
    <property type="protein sequence ID" value="VDN56626.1"/>
    <property type="molecule type" value="Genomic_DNA"/>
</dbReference>
<feature type="domain" description="SAC" evidence="4">
    <location>
        <begin position="154"/>
        <end position="503"/>
    </location>
</feature>
<evidence type="ECO:0000259" key="4">
    <source>
        <dbReference type="PROSITE" id="PS50275"/>
    </source>
</evidence>
<name>A0A0N4U5T9_DRAME</name>
<evidence type="ECO:0000256" key="1">
    <source>
        <dbReference type="ARBA" id="ARBA00004308"/>
    </source>
</evidence>
<evidence type="ECO:0000313" key="6">
    <source>
        <dbReference type="Proteomes" id="UP000038040"/>
    </source>
</evidence>
<dbReference type="Proteomes" id="UP000274756">
    <property type="component" value="Unassembled WGS sequence"/>
</dbReference>
<dbReference type="GO" id="GO:0046856">
    <property type="term" value="P:phosphatidylinositol dephosphorylation"/>
    <property type="evidence" value="ECO:0007669"/>
    <property type="project" value="InterPro"/>
</dbReference>
<dbReference type="PANTHER" id="PTHR45738">
    <property type="entry name" value="POLYPHOSPHOINOSITIDE PHOSPHATASE"/>
    <property type="match status" value="1"/>
</dbReference>
<evidence type="ECO:0000313" key="5">
    <source>
        <dbReference type="EMBL" id="VDN56626.1"/>
    </source>
</evidence>
<dbReference type="PROSITE" id="PS50275">
    <property type="entry name" value="SAC"/>
    <property type="match status" value="1"/>
</dbReference>
<dbReference type="WBParaSite" id="DME_0000223901-mRNA-1">
    <property type="protein sequence ID" value="DME_0000223901-mRNA-1"/>
    <property type="gene ID" value="DME_0000223901"/>
</dbReference>
<gene>
    <name evidence="5" type="ORF">DME_LOCUS6599</name>
</gene>
<dbReference type="GO" id="GO:0012505">
    <property type="term" value="C:endomembrane system"/>
    <property type="evidence" value="ECO:0007669"/>
    <property type="project" value="UniProtKB-SubCell"/>
</dbReference>
<comment type="subcellular location">
    <subcellularLocation>
        <location evidence="1">Endomembrane system</location>
    </subcellularLocation>
</comment>
<dbReference type="InterPro" id="IPR002013">
    <property type="entry name" value="SAC_dom"/>
</dbReference>
<organism evidence="6 8">
    <name type="scientific">Dracunculus medinensis</name>
    <name type="common">Guinea worm</name>
    <dbReference type="NCBI Taxonomy" id="318479"/>
    <lineage>
        <taxon>Eukaryota</taxon>
        <taxon>Metazoa</taxon>
        <taxon>Ecdysozoa</taxon>
        <taxon>Nematoda</taxon>
        <taxon>Chromadorea</taxon>
        <taxon>Rhabditida</taxon>
        <taxon>Spirurina</taxon>
        <taxon>Dracunculoidea</taxon>
        <taxon>Dracunculidae</taxon>
        <taxon>Dracunculus</taxon>
    </lineage>
</organism>
<evidence type="ECO:0000313" key="8">
    <source>
        <dbReference type="WBParaSite" id="DME_0000223901-mRNA-1"/>
    </source>
</evidence>
<protein>
    <submittedName>
        <fullName evidence="8">SAC domain-containing protein</fullName>
    </submittedName>
</protein>
<keyword evidence="3" id="KW-0472">Membrane</keyword>
<dbReference type="Proteomes" id="UP000038040">
    <property type="component" value="Unplaced"/>
</dbReference>
<accession>A0A0N4U5T9</accession>
<sequence length="717" mass="82897">MHLQYLKLYETSTRFYVIASDASRSKFYLLKIDRINPYIFTVGETEHEYSEADIIELLATVSEGSSIVYKPQAERPLAAIAKRKALVERLSNAFGLLGAVRFLEGYYILLVTKARVVSTIGYHSIYKIEEVTMIYTGIDGAPINQTEQRYVKLFQSVDLSTDFYFSYSYDISRTLQENALGCQGWSDFSGMSKISSTNADQRFIWNAFLLEPFRKNRISERWLIEIVHGYISQQIVELPCSRLSIILIGRRSSQYAGTRYLKRGANFKGFEENAYVQRRGSVPLIWSQDPATRGVVGRPLIFIDINEPHSQTTAAHFRDLRKKYGNPIIVMNLVKRREKRKHETLLHDQFLKAINYLNLFLPRDENIAYLSFDVARCNKTGIVLAKLDEIGLRVVLKQGWFQSFPPLYCHSIRKNAIFADFKPNFHSNGRFLLQSGISRTNCVDCLDRTNVAQFGIGRVALGFQLYSMGYTSEAIISPSSEVCRMYEDLFDELGDTLALQYAGSQLVHSIKHYKKISAFQERSRDVIQTLSRYYSNTFGDYDKQNAINLFLGIYRPNLTSTTHLWDLSTDYYLHFPIGLKVHSDYCAWFLEPKIIEESDLPERDITKDHEKNAVINREQQYNEYYRVWEVSQLDCLIREQKDLQKSISVEGVNQYVAQGYSFAKLWKLVIPDSGDRKIQKINKQEKVNIAEDEDEEDEPVVKSDAEVHYNCGFEEVY</sequence>
<dbReference type="Pfam" id="PF02383">
    <property type="entry name" value="Syja_N"/>
    <property type="match status" value="1"/>
</dbReference>
<dbReference type="STRING" id="318479.A0A0N4U5T9"/>
<keyword evidence="2" id="KW-0378">Hydrolase</keyword>
<dbReference type="InterPro" id="IPR043573">
    <property type="entry name" value="Fig4-like"/>
</dbReference>
<evidence type="ECO:0000256" key="2">
    <source>
        <dbReference type="ARBA" id="ARBA00022801"/>
    </source>
</evidence>
<evidence type="ECO:0000256" key="3">
    <source>
        <dbReference type="ARBA" id="ARBA00023136"/>
    </source>
</evidence>
<dbReference type="AlphaFoldDB" id="A0A0N4U5T9"/>
<keyword evidence="7" id="KW-1185">Reference proteome</keyword>